<sequence length="266" mass="30176">MVVEIWPNHATDAFGTRPKRLLENARFHYIKDTLNRRKSATEKWKDKRDIPASPDEFNRHFTSVMPTAPPRLAPMAEASSRGTLFDFKQVSLSDVTEALSSAHSNALGPDDISLRHLKECGCFSWRRALAAMHSSLCVSAEINARKTQALWIGSRGFMSRLGSLDLPPIVLNSTTIEPARKNFLAICLLASTLRTKSPEYLFEQVEFMRSDGLGSKRCSHLDLHIKPIDCKYFRNSFRIGAAYLWNCLPHDLRLLYRNPNSLKTNL</sequence>
<name>A0A232FKT5_9HYME</name>
<dbReference type="EMBL" id="NNAY01000102">
    <property type="protein sequence ID" value="OXU30967.1"/>
    <property type="molecule type" value="Genomic_DNA"/>
</dbReference>
<evidence type="ECO:0000313" key="1">
    <source>
        <dbReference type="EMBL" id="OXU30967.1"/>
    </source>
</evidence>
<comment type="caution">
    <text evidence="1">The sequence shown here is derived from an EMBL/GenBank/DDBJ whole genome shotgun (WGS) entry which is preliminary data.</text>
</comment>
<gene>
    <name evidence="1" type="ORF">TSAR_001313</name>
</gene>
<proteinExistence type="predicted"/>
<protein>
    <submittedName>
        <fullName evidence="1">Uncharacterized protein</fullName>
    </submittedName>
</protein>
<dbReference type="Proteomes" id="UP000215335">
    <property type="component" value="Unassembled WGS sequence"/>
</dbReference>
<organism evidence="1 2">
    <name type="scientific">Trichomalopsis sarcophagae</name>
    <dbReference type="NCBI Taxonomy" id="543379"/>
    <lineage>
        <taxon>Eukaryota</taxon>
        <taxon>Metazoa</taxon>
        <taxon>Ecdysozoa</taxon>
        <taxon>Arthropoda</taxon>
        <taxon>Hexapoda</taxon>
        <taxon>Insecta</taxon>
        <taxon>Pterygota</taxon>
        <taxon>Neoptera</taxon>
        <taxon>Endopterygota</taxon>
        <taxon>Hymenoptera</taxon>
        <taxon>Apocrita</taxon>
        <taxon>Proctotrupomorpha</taxon>
        <taxon>Chalcidoidea</taxon>
        <taxon>Pteromalidae</taxon>
        <taxon>Pteromalinae</taxon>
        <taxon>Trichomalopsis</taxon>
    </lineage>
</organism>
<accession>A0A232FKT5</accession>
<keyword evidence="2" id="KW-1185">Reference proteome</keyword>
<dbReference type="AlphaFoldDB" id="A0A232FKT5"/>
<evidence type="ECO:0000313" key="2">
    <source>
        <dbReference type="Proteomes" id="UP000215335"/>
    </source>
</evidence>
<reference evidence="1 2" key="1">
    <citation type="journal article" date="2017" name="Curr. Biol.">
        <title>The Evolution of Venom by Co-option of Single-Copy Genes.</title>
        <authorList>
            <person name="Martinson E.O."/>
            <person name="Mrinalini"/>
            <person name="Kelkar Y.D."/>
            <person name="Chang C.H."/>
            <person name="Werren J.H."/>
        </authorList>
    </citation>
    <scope>NUCLEOTIDE SEQUENCE [LARGE SCALE GENOMIC DNA]</scope>
    <source>
        <strain evidence="1 2">Alberta</strain>
        <tissue evidence="1">Whole body</tissue>
    </source>
</reference>